<evidence type="ECO:0000256" key="1">
    <source>
        <dbReference type="SAM" id="Phobius"/>
    </source>
</evidence>
<evidence type="ECO:0000313" key="3">
    <source>
        <dbReference type="Proteomes" id="UP001214250"/>
    </source>
</evidence>
<keyword evidence="1" id="KW-1133">Transmembrane helix</keyword>
<dbReference type="RefSeq" id="WP_274154202.1">
    <property type="nucleotide sequence ID" value="NZ_CP117812.1"/>
</dbReference>
<name>A0ABY7W1A5_9BACT</name>
<organism evidence="2 3">
    <name type="scientific">Lentisphaera profundi</name>
    <dbReference type="NCBI Taxonomy" id="1658616"/>
    <lineage>
        <taxon>Bacteria</taxon>
        <taxon>Pseudomonadati</taxon>
        <taxon>Lentisphaerota</taxon>
        <taxon>Lentisphaeria</taxon>
        <taxon>Lentisphaerales</taxon>
        <taxon>Lentisphaeraceae</taxon>
        <taxon>Lentisphaera</taxon>
    </lineage>
</organism>
<gene>
    <name evidence="2" type="ORF">PQO03_16025</name>
</gene>
<dbReference type="EMBL" id="CP117812">
    <property type="protein sequence ID" value="WDE99344.1"/>
    <property type="molecule type" value="Genomic_DNA"/>
</dbReference>
<evidence type="ECO:0000313" key="2">
    <source>
        <dbReference type="EMBL" id="WDE99344.1"/>
    </source>
</evidence>
<accession>A0ABY7W1A5</accession>
<dbReference type="PANTHER" id="PTHR30093">
    <property type="entry name" value="GENERAL SECRETION PATHWAY PROTEIN G"/>
    <property type="match status" value="1"/>
</dbReference>
<protein>
    <submittedName>
        <fullName evidence="2">Type II secretion system protein</fullName>
    </submittedName>
</protein>
<keyword evidence="1" id="KW-0472">Membrane</keyword>
<feature type="transmembrane region" description="Helical" evidence="1">
    <location>
        <begin position="22"/>
        <end position="45"/>
    </location>
</feature>
<keyword evidence="3" id="KW-1185">Reference proteome</keyword>
<dbReference type="InterPro" id="IPR012902">
    <property type="entry name" value="N_methyl_site"/>
</dbReference>
<reference evidence="2 3" key="1">
    <citation type="submission" date="2023-02" db="EMBL/GenBank/DDBJ databases">
        <title>Genome sequence of Lentisphaera profundi SAORIC-696.</title>
        <authorList>
            <person name="Kim e."/>
            <person name="Cho J.-C."/>
            <person name="Choi A."/>
            <person name="Kang I."/>
        </authorList>
    </citation>
    <scope>NUCLEOTIDE SEQUENCE [LARGE SCALE GENOMIC DNA]</scope>
    <source>
        <strain evidence="2 3">SAORIC-696</strain>
    </source>
</reference>
<dbReference type="SUPFAM" id="SSF54523">
    <property type="entry name" value="Pili subunits"/>
    <property type="match status" value="1"/>
</dbReference>
<proteinExistence type="predicted"/>
<dbReference type="NCBIfam" id="TIGR02532">
    <property type="entry name" value="IV_pilin_GFxxxE"/>
    <property type="match status" value="1"/>
</dbReference>
<sequence>MINFHYLRFDSKPDKTDLKYKFYKFTLIELLVVVAIIGILASLLLPNLSKARAKAREAVCKNNLKQMYMGQMLYADDNQGEVFSSNRGVTWIDANNYRDLSSGVWYDFHGGEYDFFEPYFGIENTTTKVELYRCPATDYDPSSQIVTIGIHNGRSYSGFMEKNWRRPVKPDNLDMHIAGGGGKAFTNSSRKPFMMDYISTPTDSINIGSSKIHRNTGSLNLCLSDGSVIKMYLPPDLWAPKANNNWVEYFEAAVGESAY</sequence>
<keyword evidence="1" id="KW-0812">Transmembrane</keyword>
<dbReference type="InterPro" id="IPR045584">
    <property type="entry name" value="Pilin-like"/>
</dbReference>
<dbReference type="Gene3D" id="3.30.700.10">
    <property type="entry name" value="Glycoprotein, Type 4 Pilin"/>
    <property type="match status" value="1"/>
</dbReference>
<dbReference type="Proteomes" id="UP001214250">
    <property type="component" value="Chromosome 2"/>
</dbReference>